<proteinExistence type="predicted"/>
<evidence type="ECO:0000256" key="1">
    <source>
        <dbReference type="SAM" id="SignalP"/>
    </source>
</evidence>
<dbReference type="Proteomes" id="UP000028990">
    <property type="component" value="Unassembled WGS sequence"/>
</dbReference>
<dbReference type="EMBL" id="KN122286">
    <property type="protein sequence ID" value="KFO31378.1"/>
    <property type="molecule type" value="Genomic_DNA"/>
</dbReference>
<protein>
    <recommendedName>
        <fullName evidence="4">Prostate and testis expressed protein 4</fullName>
    </recommendedName>
</protein>
<keyword evidence="3" id="KW-1185">Reference proteome</keyword>
<feature type="signal peptide" evidence="1">
    <location>
        <begin position="1"/>
        <end position="17"/>
    </location>
</feature>
<feature type="chain" id="PRO_5001873241" description="Prostate and testis expressed protein 4" evidence="1">
    <location>
        <begin position="18"/>
        <end position="79"/>
    </location>
</feature>
<name>A0A091DLN0_FUKDA</name>
<sequence>MEWFLFLLLPGSFLVLCLSPIKEYVYRHSILACPKRCVEYVRITNWEKNLFFCCKENYCNNLSVKDLVPYRGILPEILS</sequence>
<evidence type="ECO:0008006" key="4">
    <source>
        <dbReference type="Google" id="ProtNLM"/>
    </source>
</evidence>
<keyword evidence="1" id="KW-0732">Signal</keyword>
<evidence type="ECO:0000313" key="2">
    <source>
        <dbReference type="EMBL" id="KFO31378.1"/>
    </source>
</evidence>
<accession>A0A091DLN0</accession>
<organism evidence="2 3">
    <name type="scientific">Fukomys damarensis</name>
    <name type="common">Damaraland mole rat</name>
    <name type="synonym">Cryptomys damarensis</name>
    <dbReference type="NCBI Taxonomy" id="885580"/>
    <lineage>
        <taxon>Eukaryota</taxon>
        <taxon>Metazoa</taxon>
        <taxon>Chordata</taxon>
        <taxon>Craniata</taxon>
        <taxon>Vertebrata</taxon>
        <taxon>Euteleostomi</taxon>
        <taxon>Mammalia</taxon>
        <taxon>Eutheria</taxon>
        <taxon>Euarchontoglires</taxon>
        <taxon>Glires</taxon>
        <taxon>Rodentia</taxon>
        <taxon>Hystricomorpha</taxon>
        <taxon>Bathyergidae</taxon>
        <taxon>Fukomys</taxon>
    </lineage>
</organism>
<dbReference type="AlphaFoldDB" id="A0A091DLN0"/>
<evidence type="ECO:0000313" key="3">
    <source>
        <dbReference type="Proteomes" id="UP000028990"/>
    </source>
</evidence>
<gene>
    <name evidence="2" type="ORF">H920_07213</name>
</gene>
<reference evidence="2 3" key="1">
    <citation type="submission" date="2013-11" db="EMBL/GenBank/DDBJ databases">
        <title>The Damaraland mole rat (Fukomys damarensis) genome and evolution of African mole rats.</title>
        <authorList>
            <person name="Gladyshev V.N."/>
            <person name="Fang X."/>
        </authorList>
    </citation>
    <scope>NUCLEOTIDE SEQUENCE [LARGE SCALE GENOMIC DNA]</scope>
    <source>
        <tissue evidence="2">Liver</tissue>
    </source>
</reference>